<evidence type="ECO:0000313" key="2">
    <source>
        <dbReference type="Proteomes" id="UP000199029"/>
    </source>
</evidence>
<proteinExistence type="predicted"/>
<dbReference type="OrthoDB" id="882829at2"/>
<organism evidence="1 2">
    <name type="scientific">Hymenobacter arizonensis</name>
    <name type="common">Siccationidurans arizonensis</name>
    <dbReference type="NCBI Taxonomy" id="1227077"/>
    <lineage>
        <taxon>Bacteria</taxon>
        <taxon>Pseudomonadati</taxon>
        <taxon>Bacteroidota</taxon>
        <taxon>Cytophagia</taxon>
        <taxon>Cytophagales</taxon>
        <taxon>Hymenobacteraceae</taxon>
        <taxon>Hymenobacter</taxon>
    </lineage>
</organism>
<dbReference type="STRING" id="1227077.SAMN04515668_3414"/>
<name>A0A1I6A8G3_HYMAR</name>
<evidence type="ECO:0000313" key="1">
    <source>
        <dbReference type="EMBL" id="SFQ64935.1"/>
    </source>
</evidence>
<dbReference type="AlphaFoldDB" id="A0A1I6A8G3"/>
<accession>A0A1I6A8G3</accession>
<reference evidence="2" key="1">
    <citation type="submission" date="2016-10" db="EMBL/GenBank/DDBJ databases">
        <authorList>
            <person name="Varghese N."/>
            <person name="Submissions S."/>
        </authorList>
    </citation>
    <scope>NUCLEOTIDE SEQUENCE [LARGE SCALE GENOMIC DNA]</scope>
    <source>
        <strain evidence="2">OR362-8,ATCC BAA-1266,JCM 13504</strain>
    </source>
</reference>
<dbReference type="InterPro" id="IPR028957">
    <property type="entry name" value="Imm50"/>
</dbReference>
<protein>
    <submittedName>
        <fullName evidence="1">Immunity protein 50</fullName>
    </submittedName>
</protein>
<dbReference type="Proteomes" id="UP000199029">
    <property type="component" value="Unassembled WGS sequence"/>
</dbReference>
<dbReference type="Pfam" id="PF15594">
    <property type="entry name" value="Imm50"/>
    <property type="match status" value="1"/>
</dbReference>
<dbReference type="EMBL" id="FOXS01000005">
    <property type="protein sequence ID" value="SFQ64935.1"/>
    <property type="molecule type" value="Genomic_DNA"/>
</dbReference>
<keyword evidence="2" id="KW-1185">Reference proteome</keyword>
<gene>
    <name evidence="1" type="ORF">SAMN04515668_3414</name>
</gene>
<dbReference type="RefSeq" id="WP_092676308.1">
    <property type="nucleotide sequence ID" value="NZ_FOXS01000005.1"/>
</dbReference>
<sequence length="260" mass="29875">MAESEASIISQIINSEEVIQHFGYWPDFHDAEITKATFETHPTGRYSVTFVIAAFEMTSEVDERGYYKLIKHCDVEFQFIGIEEIDFKFFSFQNVLFGLEFEAVGNNIKCLFDSSVGLEVAIVAEEICILRLTPTTPIQDEPLKHIDPNEPMDAKNIFISSEHRLRNFDWSEMIYIGLDHEQANEYQTDKVASYAHSLFDEPEVYVVIGRHDSHLSTLEEALKKVSTLMRTTDVYLCNTSFTKAMKFNMIGVMSYGQKRS</sequence>